<organism evidence="2 3">
    <name type="scientific">Deferribacter autotrophicus</name>
    <dbReference type="NCBI Taxonomy" id="500465"/>
    <lineage>
        <taxon>Bacteria</taxon>
        <taxon>Pseudomonadati</taxon>
        <taxon>Deferribacterota</taxon>
        <taxon>Deferribacteres</taxon>
        <taxon>Deferribacterales</taxon>
        <taxon>Deferribacteraceae</taxon>
        <taxon>Deferribacter</taxon>
    </lineage>
</organism>
<comment type="caution">
    <text evidence="2">The sequence shown here is derived from an EMBL/GenBank/DDBJ whole genome shotgun (WGS) entry which is preliminary data.</text>
</comment>
<accession>A0A5A8F6P8</accession>
<dbReference type="EMBL" id="VFJB01000003">
    <property type="protein sequence ID" value="KAA0258929.1"/>
    <property type="molecule type" value="Genomic_DNA"/>
</dbReference>
<feature type="signal peptide" evidence="1">
    <location>
        <begin position="1"/>
        <end position="24"/>
    </location>
</feature>
<evidence type="ECO:0000256" key="1">
    <source>
        <dbReference type="SAM" id="SignalP"/>
    </source>
</evidence>
<dbReference type="RefSeq" id="WP_149265689.1">
    <property type="nucleotide sequence ID" value="NZ_VFJB01000003.1"/>
</dbReference>
<dbReference type="OrthoDB" id="9811706at2"/>
<evidence type="ECO:0000313" key="2">
    <source>
        <dbReference type="EMBL" id="KAA0258929.1"/>
    </source>
</evidence>
<evidence type="ECO:0000313" key="3">
    <source>
        <dbReference type="Proteomes" id="UP000322876"/>
    </source>
</evidence>
<gene>
    <name evidence="2" type="ORF">FHQ18_02995</name>
</gene>
<keyword evidence="3" id="KW-1185">Reference proteome</keyword>
<feature type="chain" id="PRO_5022762812" description="Cytochrome c" evidence="1">
    <location>
        <begin position="25"/>
        <end position="115"/>
    </location>
</feature>
<reference evidence="2 3" key="1">
    <citation type="submission" date="2019-06" db="EMBL/GenBank/DDBJ databases">
        <title>Genomic insights into carbon and energy metabolism of Deferribacter autotrophicus revealed new metabolic traits in the phylum Deferribacteres.</title>
        <authorList>
            <person name="Slobodkin A.I."/>
            <person name="Slobodkina G.B."/>
            <person name="Allioux M."/>
            <person name="Alain K."/>
            <person name="Jebbar M."/>
            <person name="Shadrin V."/>
            <person name="Kublanov I.V."/>
            <person name="Toshchakov S.V."/>
            <person name="Bonch-Osmolovskaya E.A."/>
        </authorList>
    </citation>
    <scope>NUCLEOTIDE SEQUENCE [LARGE SCALE GENOMIC DNA]</scope>
    <source>
        <strain evidence="2 3">SL50</strain>
    </source>
</reference>
<keyword evidence="1" id="KW-0732">Signal</keyword>
<proteinExistence type="predicted"/>
<dbReference type="AlphaFoldDB" id="A0A5A8F6P8"/>
<protein>
    <recommendedName>
        <fullName evidence="4">Cytochrome c</fullName>
    </recommendedName>
</protein>
<evidence type="ECO:0008006" key="4">
    <source>
        <dbReference type="Google" id="ProtNLM"/>
    </source>
</evidence>
<sequence length="115" mass="13487">MKKRFFILFLISTLIFTAVINAYAVNQRAGKRKFKKYCHKKCHSGKNKDIPYITPSSFTIDQWKLYFNNNMKKLKDVHKNGELDSIKLKPKHYKNIEAFLTNHGLGSFEPESCNQ</sequence>
<name>A0A5A8F6P8_9BACT</name>
<dbReference type="Proteomes" id="UP000322876">
    <property type="component" value="Unassembled WGS sequence"/>
</dbReference>